<proteinExistence type="predicted"/>
<evidence type="ECO:0000313" key="4">
    <source>
        <dbReference type="Proteomes" id="UP000250070"/>
    </source>
</evidence>
<evidence type="ECO:0000259" key="2">
    <source>
        <dbReference type="PROSITE" id="PS51272"/>
    </source>
</evidence>
<feature type="domain" description="SLH" evidence="2">
    <location>
        <begin position="175"/>
        <end position="238"/>
    </location>
</feature>
<dbReference type="InterPro" id="IPR001119">
    <property type="entry name" value="SLH_dom"/>
</dbReference>
<dbReference type="PROSITE" id="PS51272">
    <property type="entry name" value="SLH"/>
    <property type="match status" value="1"/>
</dbReference>
<dbReference type="GeneID" id="83862986"/>
<name>A0A2X1XZB5_9FIRM</name>
<dbReference type="EMBL" id="UATM01000032">
    <property type="protein sequence ID" value="SPY48430.1"/>
    <property type="molecule type" value="Genomic_DNA"/>
</dbReference>
<accession>A0A2X1XZB5</accession>
<feature type="chain" id="PRO_5038874101" evidence="1">
    <location>
        <begin position="21"/>
        <end position="288"/>
    </location>
</feature>
<evidence type="ECO:0000313" key="3">
    <source>
        <dbReference type="EMBL" id="SPY48430.1"/>
    </source>
</evidence>
<organism evidence="3 4">
    <name type="scientific">Peptoniphilus harei</name>
    <dbReference type="NCBI Taxonomy" id="54005"/>
    <lineage>
        <taxon>Bacteria</taxon>
        <taxon>Bacillati</taxon>
        <taxon>Bacillota</taxon>
        <taxon>Tissierellia</taxon>
        <taxon>Tissierellales</taxon>
        <taxon>Peptoniphilaceae</taxon>
        <taxon>Peptoniphilus</taxon>
    </lineage>
</organism>
<dbReference type="Pfam" id="PF00395">
    <property type="entry name" value="SLH"/>
    <property type="match status" value="2"/>
</dbReference>
<dbReference type="OrthoDB" id="1698780at2"/>
<dbReference type="Proteomes" id="UP000250070">
    <property type="component" value="Unassembled WGS sequence"/>
</dbReference>
<feature type="signal peptide" evidence="1">
    <location>
        <begin position="1"/>
        <end position="20"/>
    </location>
</feature>
<keyword evidence="3" id="KW-0378">Hydrolase</keyword>
<reference evidence="3 4" key="1">
    <citation type="submission" date="2018-06" db="EMBL/GenBank/DDBJ databases">
        <authorList>
            <consortium name="Pathogen Informatics"/>
            <person name="Doyle S."/>
        </authorList>
    </citation>
    <scope>NUCLEOTIDE SEQUENCE [LARGE SCALE GENOMIC DNA]</scope>
    <source>
        <strain evidence="3 4">NCTC13076</strain>
    </source>
</reference>
<dbReference type="STRING" id="54005.HMPREF3229_01288"/>
<evidence type="ECO:0000256" key="1">
    <source>
        <dbReference type="SAM" id="SignalP"/>
    </source>
</evidence>
<gene>
    <name evidence="3" type="ORF">NCTC13076_01513</name>
</gene>
<sequence>MKKIFILMIILIAAPFSVFAGKEVAMPLNVSAIKDKEVYNFEIKNAKANDLIEIEVKSEGNESKGLVKKNVISKNKKNFVTISQKELDSIVGPSSGYAFKLRFVNKDKSSGFSNELHLGKAPVFRNYSNWAYNDLARAENLKLFSQGVAANTRAKVTREEFAEVAVKAYKIKYKRSSQGSVKHFKDTDNKYVNMAYDLGIMNGKGDGTFSPKAHMTREDYAVVIANIFELKNNKNVSMKDSKKVSNYAKESVNKALNAKYLNLDEKKNFNPKKEMTREEVISSIVRHI</sequence>
<dbReference type="EC" id="3.2.1.4" evidence="3"/>
<keyword evidence="1" id="KW-0732">Signal</keyword>
<dbReference type="AlphaFoldDB" id="A0A2X1XZB5"/>
<dbReference type="GO" id="GO:0008810">
    <property type="term" value="F:cellulase activity"/>
    <property type="evidence" value="ECO:0007669"/>
    <property type="project" value="UniProtKB-EC"/>
</dbReference>
<keyword evidence="3" id="KW-0326">Glycosidase</keyword>
<dbReference type="RefSeq" id="WP_112890108.1">
    <property type="nucleotide sequence ID" value="NZ_CP068103.1"/>
</dbReference>
<protein>
    <submittedName>
        <fullName evidence="3">Endoglucanase</fullName>
        <ecNumber evidence="3">3.2.1.4</ecNumber>
    </submittedName>
</protein>